<keyword evidence="2" id="KW-1185">Reference proteome</keyword>
<name>A0ACA9PJD0_9GLOM</name>
<organism evidence="1 2">
    <name type="scientific">Racocetra persica</name>
    <dbReference type="NCBI Taxonomy" id="160502"/>
    <lineage>
        <taxon>Eukaryota</taxon>
        <taxon>Fungi</taxon>
        <taxon>Fungi incertae sedis</taxon>
        <taxon>Mucoromycota</taxon>
        <taxon>Glomeromycotina</taxon>
        <taxon>Glomeromycetes</taxon>
        <taxon>Diversisporales</taxon>
        <taxon>Gigasporaceae</taxon>
        <taxon>Racocetra</taxon>
    </lineage>
</organism>
<comment type="caution">
    <text evidence="1">The sequence shown here is derived from an EMBL/GenBank/DDBJ whole genome shotgun (WGS) entry which is preliminary data.</text>
</comment>
<protein>
    <submittedName>
        <fullName evidence="1">19652_t:CDS:1</fullName>
    </submittedName>
</protein>
<sequence length="119" mass="13536">MSEYEVVAVVVEAVEVELEIVEFGKNDGGIDIRARIREIDFVFQFVRKLDGTLIQPKNSGAIGVVAILDNSRFTLKTIERAITSIFPIILTDKSYIPICILNTVLDRLQEEPFTFHFLY</sequence>
<evidence type="ECO:0000313" key="2">
    <source>
        <dbReference type="Proteomes" id="UP000789920"/>
    </source>
</evidence>
<dbReference type="Proteomes" id="UP000789920">
    <property type="component" value="Unassembled WGS sequence"/>
</dbReference>
<reference evidence="1" key="1">
    <citation type="submission" date="2021-06" db="EMBL/GenBank/DDBJ databases">
        <authorList>
            <person name="Kallberg Y."/>
            <person name="Tangrot J."/>
            <person name="Rosling A."/>
        </authorList>
    </citation>
    <scope>NUCLEOTIDE SEQUENCE</scope>
    <source>
        <strain evidence="1">MA461A</strain>
    </source>
</reference>
<evidence type="ECO:0000313" key="1">
    <source>
        <dbReference type="EMBL" id="CAG8713295.1"/>
    </source>
</evidence>
<dbReference type="EMBL" id="CAJVQC010021428">
    <property type="protein sequence ID" value="CAG8713295.1"/>
    <property type="molecule type" value="Genomic_DNA"/>
</dbReference>
<proteinExistence type="predicted"/>
<gene>
    <name evidence="1" type="ORF">RPERSI_LOCUS10698</name>
</gene>
<accession>A0ACA9PJD0</accession>